<dbReference type="Proteomes" id="UP000822688">
    <property type="component" value="Chromosome 6"/>
</dbReference>
<keyword evidence="4" id="KW-1185">Reference proteome</keyword>
<evidence type="ECO:0000256" key="2">
    <source>
        <dbReference type="SAM" id="Phobius"/>
    </source>
</evidence>
<protein>
    <submittedName>
        <fullName evidence="3">Uncharacterized protein</fullName>
    </submittedName>
</protein>
<dbReference type="PANTHER" id="PTHR35694">
    <property type="entry name" value="DENEDDYLASE"/>
    <property type="match status" value="1"/>
</dbReference>
<dbReference type="PANTHER" id="PTHR35694:SF1">
    <property type="entry name" value="DENEDDYLASE"/>
    <property type="match status" value="1"/>
</dbReference>
<reference evidence="3 4" key="1">
    <citation type="submission" date="2020-06" db="EMBL/GenBank/DDBJ databases">
        <title>WGS assembly of Ceratodon purpureus strain R40.</title>
        <authorList>
            <person name="Carey S.B."/>
            <person name="Jenkins J."/>
            <person name="Shu S."/>
            <person name="Lovell J.T."/>
            <person name="Sreedasyam A."/>
            <person name="Maumus F."/>
            <person name="Tiley G.P."/>
            <person name="Fernandez-Pozo N."/>
            <person name="Barry K."/>
            <person name="Chen C."/>
            <person name="Wang M."/>
            <person name="Lipzen A."/>
            <person name="Daum C."/>
            <person name="Saski C.A."/>
            <person name="Payton A.C."/>
            <person name="Mcbreen J.C."/>
            <person name="Conrad R.E."/>
            <person name="Kollar L.M."/>
            <person name="Olsson S."/>
            <person name="Huttunen S."/>
            <person name="Landis J.B."/>
            <person name="Wickett N.J."/>
            <person name="Johnson M.G."/>
            <person name="Rensing S.A."/>
            <person name="Grimwood J."/>
            <person name="Schmutz J."/>
            <person name="Mcdaniel S.F."/>
        </authorList>
    </citation>
    <scope>NUCLEOTIDE SEQUENCE [LARGE SCALE GENOMIC DNA]</scope>
    <source>
        <strain evidence="3 4">R40</strain>
    </source>
</reference>
<comment type="caution">
    <text evidence="3">The sequence shown here is derived from an EMBL/GenBank/DDBJ whole genome shotgun (WGS) entry which is preliminary data.</text>
</comment>
<feature type="transmembrane region" description="Helical" evidence="2">
    <location>
        <begin position="420"/>
        <end position="441"/>
    </location>
</feature>
<keyword evidence="2" id="KW-0812">Transmembrane</keyword>
<evidence type="ECO:0000256" key="1">
    <source>
        <dbReference type="SAM" id="MobiDB-lite"/>
    </source>
</evidence>
<organism evidence="3 4">
    <name type="scientific">Ceratodon purpureus</name>
    <name type="common">Fire moss</name>
    <name type="synonym">Dicranum purpureum</name>
    <dbReference type="NCBI Taxonomy" id="3225"/>
    <lineage>
        <taxon>Eukaryota</taxon>
        <taxon>Viridiplantae</taxon>
        <taxon>Streptophyta</taxon>
        <taxon>Embryophyta</taxon>
        <taxon>Bryophyta</taxon>
        <taxon>Bryophytina</taxon>
        <taxon>Bryopsida</taxon>
        <taxon>Dicranidae</taxon>
        <taxon>Pseudoditrichales</taxon>
        <taxon>Ditrichaceae</taxon>
        <taxon>Ceratodon</taxon>
    </lineage>
</organism>
<feature type="compositionally biased region" description="Polar residues" evidence="1">
    <location>
        <begin position="477"/>
        <end position="487"/>
    </location>
</feature>
<sequence>MALSSVSYVLPAVLCSSGTLRQPVFQTSHRRHPLASRDLRFLPSLTLCTSHCVRECRSHKARFKSVIRADISENSAGHGDSGVENEAGPKSKYVATRTYRKALASLRVVGEALPLQVNAALAADGGRTAAQELAQGKPMLVIETYNPGRFSEGSTVSTKLQAPTLSVLKRAKLMPKNQKQFSSSGRAFAIAFQAVRLLKLSNFELCFFKPGTMKGMDEYKEGDVVGYLEVFDASTLSEIARGVCSYALACVKDNADQRMNVGGFGSKLFQNRSKVKQTTVESPAVKISTLTESEVLAHVETIVQEESLVGACMGLRRHRSWWDRPLATQAVVKTGVDAQLVDEFVPVHALKFKLPSNNFEAVGLQMMDDTSCTIHLTHAQMMDLADVLDLYCGDPYTGSGENVSISIDIPRRSWVQGAQAVAVGALASALGGALLLGILSIRRGRVQMETPAVESIFDMAFSQKLRELRGGEPVDEQTGSVDEQSNAEAAHEQAEAVSDQTEDGSVDLAEQTEAVDEQSIVEPVYKSPSRVQFRGRSRYYN</sequence>
<evidence type="ECO:0000313" key="3">
    <source>
        <dbReference type="EMBL" id="KAG0568988.1"/>
    </source>
</evidence>
<dbReference type="AlphaFoldDB" id="A0A8T0HEW1"/>
<dbReference type="EMBL" id="CM026427">
    <property type="protein sequence ID" value="KAG0568988.1"/>
    <property type="molecule type" value="Genomic_DNA"/>
</dbReference>
<accession>A0A8T0HEW1</accession>
<evidence type="ECO:0000313" key="4">
    <source>
        <dbReference type="Proteomes" id="UP000822688"/>
    </source>
</evidence>
<keyword evidence="2" id="KW-0472">Membrane</keyword>
<name>A0A8T0HEW1_CERPU</name>
<proteinExistence type="predicted"/>
<gene>
    <name evidence="3" type="ORF">KC19_6G057100</name>
</gene>
<keyword evidence="2" id="KW-1133">Transmembrane helix</keyword>
<feature type="region of interest" description="Disordered" evidence="1">
    <location>
        <begin position="471"/>
        <end position="521"/>
    </location>
</feature>